<dbReference type="STRING" id="194963.SAMCFNEI73_Ch0943"/>
<reference evidence="1 2" key="1">
    <citation type="submission" date="2015-10" db="EMBL/GenBank/DDBJ databases">
        <title>Genomic differences between typical nodule nitrogen-fixing rhizobial strains and those coming from bean seeds.</title>
        <authorList>
            <person name="Peralta H."/>
            <person name="Aguilar-Vera A."/>
            <person name="Diaz R."/>
            <person name="Mora Y."/>
            <person name="Martinez-Batallar G."/>
            <person name="Salazar E."/>
            <person name="Vargas-Lagunas C."/>
            <person name="Encarnacion S."/>
            <person name="Girard L."/>
            <person name="Mora J."/>
        </authorList>
    </citation>
    <scope>NUCLEOTIDE SEQUENCE [LARGE SCALE GENOMIC DNA]</scope>
    <source>
        <strain evidence="1 2">CFNEI 73</strain>
    </source>
</reference>
<organism evidence="1 2">
    <name type="scientific">Sinorhizobium americanum</name>
    <dbReference type="NCBI Taxonomy" id="194963"/>
    <lineage>
        <taxon>Bacteria</taxon>
        <taxon>Pseudomonadati</taxon>
        <taxon>Pseudomonadota</taxon>
        <taxon>Alphaproteobacteria</taxon>
        <taxon>Hyphomicrobiales</taxon>
        <taxon>Rhizobiaceae</taxon>
        <taxon>Sinorhizobium/Ensifer group</taxon>
        <taxon>Sinorhizobium</taxon>
    </lineage>
</organism>
<sequence length="47" mass="5133">MASGARNVSGRGRRGFVVTLRPKIDKRSPFLRVVPTFDGSPGRFSKA</sequence>
<proteinExistence type="predicted"/>
<keyword evidence="2" id="KW-1185">Reference proteome</keyword>
<dbReference type="AlphaFoldDB" id="A0A1L3LJN5"/>
<dbReference type="EMBL" id="CP013107">
    <property type="protein sequence ID" value="APG90265.1"/>
    <property type="molecule type" value="Genomic_DNA"/>
</dbReference>
<evidence type="ECO:0000313" key="1">
    <source>
        <dbReference type="EMBL" id="APG90265.1"/>
    </source>
</evidence>
<gene>
    <name evidence="1" type="ORF">SAMCFNEI73_Ch0943</name>
</gene>
<protein>
    <submittedName>
        <fullName evidence="1">Uncharacterized protein</fullName>
    </submittedName>
</protein>
<accession>A0A1L3LJN5</accession>
<dbReference type="Proteomes" id="UP000182306">
    <property type="component" value="Chromosome"/>
</dbReference>
<dbReference type="KEGG" id="same:SAMCFNEI73_Ch0943"/>
<name>A0A1L3LJN5_9HYPH</name>
<evidence type="ECO:0000313" key="2">
    <source>
        <dbReference type="Proteomes" id="UP000182306"/>
    </source>
</evidence>